<protein>
    <submittedName>
        <fullName evidence="9">Chain length determinant protein</fullName>
    </submittedName>
</protein>
<reference evidence="9 10" key="1">
    <citation type="journal article" date="2015" name="Genome Announc.">
        <title>Complete Genome Sequence of the Type Strain Corynebacterium testudinoris DSM 44614, Recovered from Necrotic Lesions in the Mouth of a Tortoise.</title>
        <authorList>
            <person name="Ruckert C."/>
            <person name="Kriete M."/>
            <person name="Jaenicke S."/>
            <person name="Winkler A."/>
            <person name="Tauch A."/>
        </authorList>
    </citation>
    <scope>NUCLEOTIDE SEQUENCE [LARGE SCALE GENOMIC DNA]</scope>
    <source>
        <strain evidence="9 10">DSM 44614</strain>
    </source>
</reference>
<evidence type="ECO:0000256" key="2">
    <source>
        <dbReference type="ARBA" id="ARBA00006683"/>
    </source>
</evidence>
<dbReference type="KEGG" id="cted:CTEST_02095"/>
<dbReference type="RefSeq" id="WP_083985392.1">
    <property type="nucleotide sequence ID" value="NZ_CP011545.1"/>
</dbReference>
<sequence length="404" mass="43026">MTTLDRHPSPGQYDGSMDFNIVSTILRRRKKWILLGTVIGLVVCIAYLLITPTTYTATARVSVAALGSEPVAQGRSAANLVDMPTERQLASSALTTEGALEELGEGWRASELRSGLSLSGDPDSTVLDLSYSANDRPRAIEGADALARAFLVTRSNQVTDRAQAMVENIDEKIASNVAEKNKIALGEVTTGVAPSVRISTIDATIAALQQQRATWSDINTWPGEVITPASSNEVKTSPVIWRVIALGLLAGLFLGFVMAALRHAFDGGASHADDIRSLLNVRLLRPQAPYGEVKRWDAAATIAHHGNDDSAPLLVLVDEDNSDAEAAAQALAAAGETRQLDLRVDRATLLRELGGETQAVLVVPPTWKKTELLGLVDDLDGMGTHLVGAIVVDERAGRTTAATR</sequence>
<evidence type="ECO:0000256" key="5">
    <source>
        <dbReference type="ARBA" id="ARBA00022989"/>
    </source>
</evidence>
<keyword evidence="3" id="KW-1003">Cell membrane</keyword>
<feature type="transmembrane region" description="Helical" evidence="7">
    <location>
        <begin position="239"/>
        <end position="261"/>
    </location>
</feature>
<dbReference type="AlphaFoldDB" id="A0A0G3H399"/>
<keyword evidence="10" id="KW-1185">Reference proteome</keyword>
<evidence type="ECO:0000256" key="7">
    <source>
        <dbReference type="SAM" id="Phobius"/>
    </source>
</evidence>
<feature type="transmembrane region" description="Helical" evidence="7">
    <location>
        <begin position="32"/>
        <end position="50"/>
    </location>
</feature>
<proteinExistence type="inferred from homology"/>
<dbReference type="Pfam" id="PF02706">
    <property type="entry name" value="Wzz"/>
    <property type="match status" value="1"/>
</dbReference>
<dbReference type="PANTHER" id="PTHR32309">
    <property type="entry name" value="TYROSINE-PROTEIN KINASE"/>
    <property type="match status" value="1"/>
</dbReference>
<dbReference type="InterPro" id="IPR003856">
    <property type="entry name" value="LPS_length_determ_N"/>
</dbReference>
<evidence type="ECO:0000313" key="9">
    <source>
        <dbReference type="EMBL" id="AKK07874.1"/>
    </source>
</evidence>
<dbReference type="Proteomes" id="UP000035540">
    <property type="component" value="Chromosome"/>
</dbReference>
<gene>
    <name evidence="9" type="ORF">CTEST_02095</name>
</gene>
<dbReference type="InterPro" id="IPR050445">
    <property type="entry name" value="Bact_polysacc_biosynth/exp"/>
</dbReference>
<accession>A0A0G3H399</accession>
<dbReference type="EMBL" id="CP011545">
    <property type="protein sequence ID" value="AKK07874.1"/>
    <property type="molecule type" value="Genomic_DNA"/>
</dbReference>
<dbReference type="PANTHER" id="PTHR32309:SF31">
    <property type="entry name" value="CAPSULAR EXOPOLYSACCHARIDE FAMILY"/>
    <property type="match status" value="1"/>
</dbReference>
<evidence type="ECO:0000256" key="3">
    <source>
        <dbReference type="ARBA" id="ARBA00022475"/>
    </source>
</evidence>
<keyword evidence="4 7" id="KW-0812">Transmembrane</keyword>
<keyword evidence="6 7" id="KW-0472">Membrane</keyword>
<keyword evidence="5 7" id="KW-1133">Transmembrane helix</keyword>
<evidence type="ECO:0000256" key="4">
    <source>
        <dbReference type="ARBA" id="ARBA00022692"/>
    </source>
</evidence>
<evidence type="ECO:0000256" key="1">
    <source>
        <dbReference type="ARBA" id="ARBA00004651"/>
    </source>
</evidence>
<dbReference type="GO" id="GO:0005886">
    <property type="term" value="C:plasma membrane"/>
    <property type="evidence" value="ECO:0007669"/>
    <property type="project" value="UniProtKB-SubCell"/>
</dbReference>
<feature type="domain" description="Polysaccharide chain length determinant N-terminal" evidence="8">
    <location>
        <begin position="24"/>
        <end position="91"/>
    </location>
</feature>
<organism evidence="9 10">
    <name type="scientific">Corynebacterium testudinoris</name>
    <dbReference type="NCBI Taxonomy" id="136857"/>
    <lineage>
        <taxon>Bacteria</taxon>
        <taxon>Bacillati</taxon>
        <taxon>Actinomycetota</taxon>
        <taxon>Actinomycetes</taxon>
        <taxon>Mycobacteriales</taxon>
        <taxon>Corynebacteriaceae</taxon>
        <taxon>Corynebacterium</taxon>
    </lineage>
</organism>
<dbReference type="OrthoDB" id="9812433at2"/>
<comment type="similarity">
    <text evidence="2">Belongs to the CpsC/CapA family.</text>
</comment>
<evidence type="ECO:0000259" key="8">
    <source>
        <dbReference type="Pfam" id="PF02706"/>
    </source>
</evidence>
<evidence type="ECO:0000256" key="6">
    <source>
        <dbReference type="ARBA" id="ARBA00023136"/>
    </source>
</evidence>
<evidence type="ECO:0000313" key="10">
    <source>
        <dbReference type="Proteomes" id="UP000035540"/>
    </source>
</evidence>
<comment type="subcellular location">
    <subcellularLocation>
        <location evidence="1">Cell membrane</location>
        <topology evidence="1">Multi-pass membrane protein</topology>
    </subcellularLocation>
</comment>
<dbReference type="STRING" id="136857.CTEST_02095"/>
<name>A0A0G3H399_9CORY</name>
<dbReference type="PATRIC" id="fig|136857.5.peg.410"/>
<reference evidence="10" key="2">
    <citation type="submission" date="2015-05" db="EMBL/GenBank/DDBJ databases">
        <title>Complete genome sequence of Corynebacterium testudinoris DSM 44614, recovered from necrotic lesions in the mouth of a tortoise.</title>
        <authorList>
            <person name="Ruckert C."/>
            <person name="Albersmeier A."/>
            <person name="Winkler A."/>
            <person name="Tauch A."/>
        </authorList>
    </citation>
    <scope>NUCLEOTIDE SEQUENCE [LARGE SCALE GENOMIC DNA]</scope>
    <source>
        <strain evidence="10">DSM 44614</strain>
    </source>
</reference>